<protein>
    <recommendedName>
        <fullName evidence="5">IMP-specific 5'-nucleotidase 1</fullName>
        <ecNumber evidence="4">3.1.3.99</ecNumber>
    </recommendedName>
</protein>
<sequence length="475" mass="52459">MTSSYRINYQLRAHKRDPLIEFIKGLLLAPFVLHAKPRKPVLNSHVVPGQLKADQNPTASSTSNTKISGSRHGHGSGSSGSNGGSDDEKNDYQEEEKPMVDANLQRYLEIMKSVEDMIEEHRRKARKGVPEHSRLHRIVPSVASFFTPLPLADAFLNANAKHSIAARRFVPPSFNDIRRILNTAQVMAIAPTISLITFDGDMTLYDDGTSFTDNSPLIPLLITLMRAGLRVAIVTAAGYPGDASKYEERLTGLLRGFQTYNLSEKLLSLFFVLGGECNYLFRCGWKKSETTGESVVGLTYIQPEAYQPADMLAWEHDDIQELLDVAEENLNRSVTAMNLQAAVLRKSRAVGIVPTTTAKIAREQLDECVLSTQQRLLEYQQMSGPSKVAIPFCVFNGGNDVFVDIGNKLIGVQVLQNYLGAAPDATIHVGDQFLSTGNDFATRSSCCTLWIVNPEETENVLKELTPLLTFPADNE</sequence>
<comment type="caution">
    <text evidence="14">The sequence shown here is derived from an EMBL/GenBank/DDBJ whole genome shotgun (WGS) entry which is preliminary data.</text>
</comment>
<dbReference type="Pfam" id="PF06437">
    <property type="entry name" value="ISN1"/>
    <property type="match status" value="1"/>
</dbReference>
<name>A0A9P6UTR1_9FUNG</name>
<comment type="catalytic activity">
    <reaction evidence="12">
        <text>IMP + H2O = inosine + phosphate</text>
        <dbReference type="Rhea" id="RHEA:27718"/>
        <dbReference type="ChEBI" id="CHEBI:15377"/>
        <dbReference type="ChEBI" id="CHEBI:17596"/>
        <dbReference type="ChEBI" id="CHEBI:43474"/>
        <dbReference type="ChEBI" id="CHEBI:58053"/>
        <dbReference type="EC" id="3.1.3.99"/>
    </reaction>
</comment>
<evidence type="ECO:0000256" key="10">
    <source>
        <dbReference type="ARBA" id="ARBA00022842"/>
    </source>
</evidence>
<keyword evidence="11" id="KW-0546">Nucleotide metabolism</keyword>
<dbReference type="GO" id="GO:0006190">
    <property type="term" value="P:inosine salvage"/>
    <property type="evidence" value="ECO:0007669"/>
    <property type="project" value="InterPro"/>
</dbReference>
<evidence type="ECO:0000256" key="11">
    <source>
        <dbReference type="ARBA" id="ARBA00023080"/>
    </source>
</evidence>
<dbReference type="AlphaFoldDB" id="A0A9P6UTR1"/>
<evidence type="ECO:0000256" key="9">
    <source>
        <dbReference type="ARBA" id="ARBA00022840"/>
    </source>
</evidence>
<evidence type="ECO:0000256" key="1">
    <source>
        <dbReference type="ARBA" id="ARBA00001946"/>
    </source>
</evidence>
<feature type="region of interest" description="Disordered" evidence="13">
    <location>
        <begin position="48"/>
        <end position="98"/>
    </location>
</feature>
<evidence type="ECO:0000256" key="2">
    <source>
        <dbReference type="ARBA" id="ARBA00005307"/>
    </source>
</evidence>
<dbReference type="PANTHER" id="PTHR28213:SF1">
    <property type="entry name" value="IMP-SPECIFIC 5'-NUCLEOTIDASE 1"/>
    <property type="match status" value="1"/>
</dbReference>
<evidence type="ECO:0000256" key="3">
    <source>
        <dbReference type="ARBA" id="ARBA00011881"/>
    </source>
</evidence>
<evidence type="ECO:0000313" key="14">
    <source>
        <dbReference type="EMBL" id="KAG0318885.1"/>
    </source>
</evidence>
<comment type="subunit">
    <text evidence="3">Homotetramer.</text>
</comment>
<dbReference type="GO" id="GO:0009117">
    <property type="term" value="P:nucleotide metabolic process"/>
    <property type="evidence" value="ECO:0007669"/>
    <property type="project" value="UniProtKB-KW"/>
</dbReference>
<feature type="compositionally biased region" description="Polar residues" evidence="13">
    <location>
        <begin position="53"/>
        <end position="67"/>
    </location>
</feature>
<dbReference type="Proteomes" id="UP000738325">
    <property type="component" value="Unassembled WGS sequence"/>
</dbReference>
<keyword evidence="8" id="KW-0378">Hydrolase</keyword>
<reference evidence="14" key="1">
    <citation type="journal article" date="2020" name="Fungal Divers.">
        <title>Resolving the Mortierellaceae phylogeny through synthesis of multi-gene phylogenetics and phylogenomics.</title>
        <authorList>
            <person name="Vandepol N."/>
            <person name="Liber J."/>
            <person name="Desiro A."/>
            <person name="Na H."/>
            <person name="Kennedy M."/>
            <person name="Barry K."/>
            <person name="Grigoriev I.V."/>
            <person name="Miller A.N."/>
            <person name="O'Donnell K."/>
            <person name="Stajich J.E."/>
            <person name="Bonito G."/>
        </authorList>
    </citation>
    <scope>NUCLEOTIDE SEQUENCE</scope>
    <source>
        <strain evidence="14">REB-010B</strain>
    </source>
</reference>
<comment type="similarity">
    <text evidence="2">Belongs to the ISN1 family.</text>
</comment>
<evidence type="ECO:0000256" key="6">
    <source>
        <dbReference type="ARBA" id="ARBA00022723"/>
    </source>
</evidence>
<evidence type="ECO:0000256" key="8">
    <source>
        <dbReference type="ARBA" id="ARBA00022801"/>
    </source>
</evidence>
<comment type="cofactor">
    <cofactor evidence="1">
        <name>Mg(2+)</name>
        <dbReference type="ChEBI" id="CHEBI:18420"/>
    </cofactor>
</comment>
<dbReference type="GO" id="GO:0008253">
    <property type="term" value="F:5'-nucleotidase activity"/>
    <property type="evidence" value="ECO:0007669"/>
    <property type="project" value="InterPro"/>
</dbReference>
<dbReference type="OrthoDB" id="185373at2759"/>
<evidence type="ECO:0000313" key="15">
    <source>
        <dbReference type="Proteomes" id="UP000738325"/>
    </source>
</evidence>
<gene>
    <name evidence="14" type="primary">ISN1</name>
    <name evidence="14" type="ORF">BGZ99_005377</name>
</gene>
<evidence type="ECO:0000256" key="13">
    <source>
        <dbReference type="SAM" id="MobiDB-lite"/>
    </source>
</evidence>
<evidence type="ECO:0000256" key="12">
    <source>
        <dbReference type="ARBA" id="ARBA00047413"/>
    </source>
</evidence>
<accession>A0A9P6UTR1</accession>
<evidence type="ECO:0000256" key="5">
    <source>
        <dbReference type="ARBA" id="ARBA00015544"/>
    </source>
</evidence>
<dbReference type="GO" id="GO:0071590">
    <property type="term" value="P:nicotinamide riboside biosynthetic process"/>
    <property type="evidence" value="ECO:0007669"/>
    <property type="project" value="TreeGrafter"/>
</dbReference>
<keyword evidence="10" id="KW-0460">Magnesium</keyword>
<dbReference type="GO" id="GO:0071592">
    <property type="term" value="P:nicotinic acid riboside biosynthetic process"/>
    <property type="evidence" value="ECO:0007669"/>
    <property type="project" value="TreeGrafter"/>
</dbReference>
<dbReference type="InterPro" id="IPR009453">
    <property type="entry name" value="ISN1"/>
</dbReference>
<dbReference type="PANTHER" id="PTHR28213">
    <property type="entry name" value="IMP-SPECIFIC 5'-NUCLEOTIDASE 1"/>
    <property type="match status" value="1"/>
</dbReference>
<dbReference type="GO" id="GO:0000287">
    <property type="term" value="F:magnesium ion binding"/>
    <property type="evidence" value="ECO:0007669"/>
    <property type="project" value="InterPro"/>
</dbReference>
<proteinExistence type="inferred from homology"/>
<organism evidence="14 15">
    <name type="scientific">Dissophora globulifera</name>
    <dbReference type="NCBI Taxonomy" id="979702"/>
    <lineage>
        <taxon>Eukaryota</taxon>
        <taxon>Fungi</taxon>
        <taxon>Fungi incertae sedis</taxon>
        <taxon>Mucoromycota</taxon>
        <taxon>Mortierellomycotina</taxon>
        <taxon>Mortierellomycetes</taxon>
        <taxon>Mortierellales</taxon>
        <taxon>Mortierellaceae</taxon>
        <taxon>Dissophora</taxon>
    </lineage>
</organism>
<keyword evidence="15" id="KW-1185">Reference proteome</keyword>
<evidence type="ECO:0000256" key="4">
    <source>
        <dbReference type="ARBA" id="ARBA00012894"/>
    </source>
</evidence>
<keyword evidence="6" id="KW-0479">Metal-binding</keyword>
<dbReference type="EMBL" id="JAAAIP010000347">
    <property type="protein sequence ID" value="KAG0318885.1"/>
    <property type="molecule type" value="Genomic_DNA"/>
</dbReference>
<dbReference type="SUPFAM" id="SSF56784">
    <property type="entry name" value="HAD-like"/>
    <property type="match status" value="1"/>
</dbReference>
<keyword evidence="9" id="KW-0067">ATP-binding</keyword>
<feature type="compositionally biased region" description="Basic and acidic residues" evidence="13">
    <location>
        <begin position="86"/>
        <end position="98"/>
    </location>
</feature>
<dbReference type="InterPro" id="IPR036412">
    <property type="entry name" value="HAD-like_sf"/>
</dbReference>
<keyword evidence="7" id="KW-0547">Nucleotide-binding</keyword>
<dbReference type="GO" id="GO:0005524">
    <property type="term" value="F:ATP binding"/>
    <property type="evidence" value="ECO:0007669"/>
    <property type="project" value="UniProtKB-KW"/>
</dbReference>
<evidence type="ECO:0000256" key="7">
    <source>
        <dbReference type="ARBA" id="ARBA00022741"/>
    </source>
</evidence>
<dbReference type="EC" id="3.1.3.99" evidence="4"/>